<evidence type="ECO:0000256" key="1">
    <source>
        <dbReference type="SAM" id="MobiDB-lite"/>
    </source>
</evidence>
<dbReference type="EMBL" id="KN832972">
    <property type="protein sequence ID" value="KIM90921.1"/>
    <property type="molecule type" value="Genomic_DNA"/>
</dbReference>
<dbReference type="InParanoid" id="A0A0C3GJU8"/>
<dbReference type="Proteomes" id="UP000054166">
    <property type="component" value="Unassembled WGS sequence"/>
</dbReference>
<evidence type="ECO:0000313" key="2">
    <source>
        <dbReference type="EMBL" id="KIM90921.1"/>
    </source>
</evidence>
<reference evidence="2 3" key="1">
    <citation type="submission" date="2014-04" db="EMBL/GenBank/DDBJ databases">
        <authorList>
            <consortium name="DOE Joint Genome Institute"/>
            <person name="Kuo A."/>
            <person name="Tarkka M."/>
            <person name="Buscot F."/>
            <person name="Kohler A."/>
            <person name="Nagy L.G."/>
            <person name="Floudas D."/>
            <person name="Copeland A."/>
            <person name="Barry K.W."/>
            <person name="Cichocki N."/>
            <person name="Veneault-Fourrey C."/>
            <person name="LaButti K."/>
            <person name="Lindquist E.A."/>
            <person name="Lipzen A."/>
            <person name="Lundell T."/>
            <person name="Morin E."/>
            <person name="Murat C."/>
            <person name="Sun H."/>
            <person name="Tunlid A."/>
            <person name="Henrissat B."/>
            <person name="Grigoriev I.V."/>
            <person name="Hibbett D.S."/>
            <person name="Martin F."/>
            <person name="Nordberg H.P."/>
            <person name="Cantor M.N."/>
            <person name="Hua S.X."/>
        </authorList>
    </citation>
    <scope>NUCLEOTIDE SEQUENCE [LARGE SCALE GENOMIC DNA]</scope>
    <source>
        <strain evidence="2 3">F 1598</strain>
    </source>
</reference>
<gene>
    <name evidence="2" type="ORF">PILCRDRAFT_811414</name>
</gene>
<protein>
    <submittedName>
        <fullName evidence="2">Uncharacterized protein</fullName>
    </submittedName>
</protein>
<feature type="region of interest" description="Disordered" evidence="1">
    <location>
        <begin position="94"/>
        <end position="117"/>
    </location>
</feature>
<evidence type="ECO:0000313" key="3">
    <source>
        <dbReference type="Proteomes" id="UP000054166"/>
    </source>
</evidence>
<dbReference type="HOGENOM" id="CLU_109930_0_0_1"/>
<sequence length="219" mass="23954">MSYIRPQSPPPPAPSPQLLPTPLPSPPALSRMSRRRLRIVSQPTRPASPPIPPRLIGSPLLEKTLTTSRSFERIDDEAKAALWVDGHEFGSTRTHWETTPSSAGPSLSVGPTKRSRRVPPIHTSYLSPPPSPKLCSPTPPVPPIPAFALIAGDKKPILHIPPPPPTWPAKIIPEFTPTCAERIESRRKRGLSVPHSRPGLTCSQFMTMHSPPRRMGIKA</sequence>
<proteinExistence type="predicted"/>
<feature type="region of interest" description="Disordered" evidence="1">
    <location>
        <begin position="186"/>
        <end position="219"/>
    </location>
</feature>
<name>A0A0C3GJU8_PILCF</name>
<dbReference type="OrthoDB" id="3260925at2759"/>
<accession>A0A0C3GJU8</accession>
<organism evidence="2 3">
    <name type="scientific">Piloderma croceum (strain F 1598)</name>
    <dbReference type="NCBI Taxonomy" id="765440"/>
    <lineage>
        <taxon>Eukaryota</taxon>
        <taxon>Fungi</taxon>
        <taxon>Dikarya</taxon>
        <taxon>Basidiomycota</taxon>
        <taxon>Agaricomycotina</taxon>
        <taxon>Agaricomycetes</taxon>
        <taxon>Agaricomycetidae</taxon>
        <taxon>Atheliales</taxon>
        <taxon>Atheliaceae</taxon>
        <taxon>Piloderma</taxon>
    </lineage>
</organism>
<feature type="compositionally biased region" description="Pro residues" evidence="1">
    <location>
        <begin position="7"/>
        <end position="27"/>
    </location>
</feature>
<feature type="region of interest" description="Disordered" evidence="1">
    <location>
        <begin position="1"/>
        <end position="58"/>
    </location>
</feature>
<reference evidence="3" key="2">
    <citation type="submission" date="2015-01" db="EMBL/GenBank/DDBJ databases">
        <title>Evolutionary Origins and Diversification of the Mycorrhizal Mutualists.</title>
        <authorList>
            <consortium name="DOE Joint Genome Institute"/>
            <consortium name="Mycorrhizal Genomics Consortium"/>
            <person name="Kohler A."/>
            <person name="Kuo A."/>
            <person name="Nagy L.G."/>
            <person name="Floudas D."/>
            <person name="Copeland A."/>
            <person name="Barry K.W."/>
            <person name="Cichocki N."/>
            <person name="Veneault-Fourrey C."/>
            <person name="LaButti K."/>
            <person name="Lindquist E.A."/>
            <person name="Lipzen A."/>
            <person name="Lundell T."/>
            <person name="Morin E."/>
            <person name="Murat C."/>
            <person name="Riley R."/>
            <person name="Ohm R."/>
            <person name="Sun H."/>
            <person name="Tunlid A."/>
            <person name="Henrissat B."/>
            <person name="Grigoriev I.V."/>
            <person name="Hibbett D.S."/>
            <person name="Martin F."/>
        </authorList>
    </citation>
    <scope>NUCLEOTIDE SEQUENCE [LARGE SCALE GENOMIC DNA]</scope>
    <source>
        <strain evidence="3">F 1598</strain>
    </source>
</reference>
<keyword evidence="3" id="KW-1185">Reference proteome</keyword>
<dbReference type="AlphaFoldDB" id="A0A0C3GJU8"/>